<keyword evidence="3" id="KW-0255">Endonuclease</keyword>
<comment type="caution">
    <text evidence="3">The sequence shown here is derived from an EMBL/GenBank/DDBJ whole genome shotgun (WGS) entry which is preliminary data.</text>
</comment>
<feature type="domain" description="HNH nuclease" evidence="2">
    <location>
        <begin position="546"/>
        <end position="598"/>
    </location>
</feature>
<evidence type="ECO:0000313" key="4">
    <source>
        <dbReference type="Proteomes" id="UP000297477"/>
    </source>
</evidence>
<organism evidence="3 4">
    <name type="scientific">Micrococcus lylae</name>
    <dbReference type="NCBI Taxonomy" id="1273"/>
    <lineage>
        <taxon>Bacteria</taxon>
        <taxon>Bacillati</taxon>
        <taxon>Actinomycetota</taxon>
        <taxon>Actinomycetes</taxon>
        <taxon>Micrococcales</taxon>
        <taxon>Micrococcaceae</taxon>
        <taxon>Micrococcus</taxon>
    </lineage>
</organism>
<reference evidence="3 4" key="1">
    <citation type="submission" date="2019-03" db="EMBL/GenBank/DDBJ databases">
        <title>Reclassification of Micrococcus aloeverae and Micrococcus yunnanensis as later heterotypic synonyms of Micrococcus luteus.</title>
        <authorList>
            <person name="Huang C.-H."/>
        </authorList>
    </citation>
    <scope>NUCLEOTIDE SEQUENCE [LARGE SCALE GENOMIC DNA]</scope>
    <source>
        <strain evidence="3 4">BCRC 12151</strain>
    </source>
</reference>
<evidence type="ECO:0000259" key="2">
    <source>
        <dbReference type="SMART" id="SM00507"/>
    </source>
</evidence>
<feature type="region of interest" description="Disordered" evidence="1">
    <location>
        <begin position="618"/>
        <end position="643"/>
    </location>
</feature>
<name>A0ABY2K5M3_9MICC</name>
<feature type="compositionally biased region" description="Basic residues" evidence="1">
    <location>
        <begin position="629"/>
        <end position="643"/>
    </location>
</feature>
<protein>
    <submittedName>
        <fullName evidence="3">HNH endonuclease</fullName>
    </submittedName>
</protein>
<dbReference type="CDD" id="cd00085">
    <property type="entry name" value="HNHc"/>
    <property type="match status" value="1"/>
</dbReference>
<dbReference type="GO" id="GO:0004519">
    <property type="term" value="F:endonuclease activity"/>
    <property type="evidence" value="ECO:0007669"/>
    <property type="project" value="UniProtKB-KW"/>
</dbReference>
<proteinExistence type="predicted"/>
<keyword evidence="3" id="KW-0540">Nuclease</keyword>
<feature type="region of interest" description="Disordered" evidence="1">
    <location>
        <begin position="355"/>
        <end position="397"/>
    </location>
</feature>
<dbReference type="Pfam" id="PF01844">
    <property type="entry name" value="HNH"/>
    <property type="match status" value="1"/>
</dbReference>
<evidence type="ECO:0000256" key="1">
    <source>
        <dbReference type="SAM" id="MobiDB-lite"/>
    </source>
</evidence>
<dbReference type="InterPro" id="IPR003615">
    <property type="entry name" value="HNH_nuc"/>
</dbReference>
<dbReference type="InterPro" id="IPR002711">
    <property type="entry name" value="HNH"/>
</dbReference>
<feature type="compositionally biased region" description="Basic and acidic residues" evidence="1">
    <location>
        <begin position="73"/>
        <end position="82"/>
    </location>
</feature>
<keyword evidence="4" id="KW-1185">Reference proteome</keyword>
<keyword evidence="3" id="KW-0378">Hydrolase</keyword>
<dbReference type="Proteomes" id="UP000297477">
    <property type="component" value="Unassembled WGS sequence"/>
</dbReference>
<gene>
    <name evidence="3" type="ORF">E4A49_02595</name>
</gene>
<dbReference type="EMBL" id="SPKT01000003">
    <property type="protein sequence ID" value="TFI00882.1"/>
    <property type="molecule type" value="Genomic_DNA"/>
</dbReference>
<dbReference type="SMART" id="SM00507">
    <property type="entry name" value="HNHc"/>
    <property type="match status" value="1"/>
</dbReference>
<accession>A0ABY2K5M3</accession>
<feature type="region of interest" description="Disordered" evidence="1">
    <location>
        <begin position="73"/>
        <end position="97"/>
    </location>
</feature>
<evidence type="ECO:0000313" key="3">
    <source>
        <dbReference type="EMBL" id="TFI00882.1"/>
    </source>
</evidence>
<dbReference type="Gene3D" id="1.10.30.50">
    <property type="match status" value="1"/>
</dbReference>
<sequence length="643" mass="69535">MTVPSRCPTRTPGSCFRRRTADRGACRPGRRVLSAGDVRTVRARPPVALIVSGPDVRMYGRREVGCMALATETRNKAGDERPPGTVRPGSLRDRRDPRARHFPNMPMAHEVAVAQRLADHVVRRLEGPDWWATGEQEDLPELISDVERLARTVAAAQAMLAGHVAKAHENEADREEILGVPRGKSAHRDAADYLRSTLRVDRREAKRRIARAAATREQQAFVTAPVTPPQLPAVAATMSRGHVDPAAGDVVVKTLTEARTDARLAGVPDTEADAMIASADRLLSEQLTRLDADSIRRLCQRWRQNVDAVVMPDHGAPTEAELNAAQGMFYRGRRRGLHRWELLVTDAQNEVLQTLASAATNPRADREAGGGRSSSRAAAAPHTDLHTDPRTRGQKQADTVISALQSALAHAGSEVLPSSGGHRPQLLVTIDYETLLRQVSGAVLGADGTGADPAWTNGTAPGWTNGTAPGRTDGMGAAGVTLGAGVAGVAFGTAHGRALSCMDFTGPVDPRQIRRIACDADIIPAVLGGEGEILDLGRARRLFTRAQRKAITARDGGCAAPGCTIPAAWCEVHHIDHWEHGGPTDVDNGVLLCSHHHHAVHSGWWEIDVEDGVPWFTPARHLDPDRTPRRNQYHRTRGHPRHE</sequence>